<dbReference type="PROSITE" id="PS00165">
    <property type="entry name" value="DEHYDRATASE_SER_THR"/>
    <property type="match status" value="1"/>
</dbReference>
<reference evidence="13" key="2">
    <citation type="submission" date="2015-08" db="UniProtKB">
        <authorList>
            <consortium name="WormBaseParasite"/>
        </authorList>
    </citation>
    <scope>IDENTIFICATION</scope>
</reference>
<evidence type="ECO:0000259" key="11">
    <source>
        <dbReference type="Pfam" id="PF00291"/>
    </source>
</evidence>
<dbReference type="GO" id="GO:0030378">
    <property type="term" value="F:serine racemase activity"/>
    <property type="evidence" value="ECO:0007669"/>
    <property type="project" value="TreeGrafter"/>
</dbReference>
<comment type="cofactor">
    <cofactor evidence="3">
        <name>Mn(2+)</name>
        <dbReference type="ChEBI" id="CHEBI:29035"/>
    </cofactor>
</comment>
<keyword evidence="9" id="KW-0456">Lyase</keyword>
<feature type="domain" description="Tryptophan synthase beta chain-like PALP" evidence="11">
    <location>
        <begin position="20"/>
        <end position="314"/>
    </location>
</feature>
<dbReference type="GO" id="GO:0018114">
    <property type="term" value="F:threonine racemase activity"/>
    <property type="evidence" value="ECO:0007669"/>
    <property type="project" value="TreeGrafter"/>
</dbReference>
<evidence type="ECO:0000256" key="7">
    <source>
        <dbReference type="ARBA" id="ARBA00022842"/>
    </source>
</evidence>
<evidence type="ECO:0000256" key="10">
    <source>
        <dbReference type="ARBA" id="ARBA00049406"/>
    </source>
</evidence>
<sequence length="328" mass="36266">MSMKKLTLQDIQNANSRIKNDIIKTPIIENNYINKLTGKNVFFKCENFQETGSFKARGALNAVKKAIEIGDKEVQGFLTHSSGNHGTALAWAAHIVCKNCIVVVPQNTPQFKRKRIERYGASLIFSDNTIKGREDTCEETRITTGFYVIQPFNAFEVMAGQGTLAIDIEEEVPNCEAVLVAVGGGGLVSGISTYFKERMKNIKVFCVDVEGKNLQDSILAKKRLWDDDGASLDTIADGIRVKVVGDKCFEQVVNNCEEEVLTVNDEEIIDAMKIIYEEMKIVVEPTGAVTFAGLLKYKDTILKDIKNITLVVCGGNVSSYDISKIFSP</sequence>
<dbReference type="GO" id="GO:0000287">
    <property type="term" value="F:magnesium ion binding"/>
    <property type="evidence" value="ECO:0007669"/>
    <property type="project" value="TreeGrafter"/>
</dbReference>
<keyword evidence="8" id="KW-0663">Pyridoxal phosphate</keyword>
<comment type="catalytic activity">
    <reaction evidence="10">
        <text>L-serine = pyruvate + NH4(+)</text>
        <dbReference type="Rhea" id="RHEA:19169"/>
        <dbReference type="ChEBI" id="CHEBI:15361"/>
        <dbReference type="ChEBI" id="CHEBI:28938"/>
        <dbReference type="ChEBI" id="CHEBI:33384"/>
        <dbReference type="EC" id="4.3.1.17"/>
    </reaction>
</comment>
<dbReference type="EC" id="4.3.1.17" evidence="6"/>
<evidence type="ECO:0000313" key="12">
    <source>
        <dbReference type="Proteomes" id="UP000035680"/>
    </source>
</evidence>
<dbReference type="InterPro" id="IPR001926">
    <property type="entry name" value="TrpB-like_PALP"/>
</dbReference>
<dbReference type="PANTHER" id="PTHR43050:SF1">
    <property type="entry name" value="SERINE RACEMASE"/>
    <property type="match status" value="1"/>
</dbReference>
<evidence type="ECO:0000256" key="2">
    <source>
        <dbReference type="ARBA" id="ARBA00001933"/>
    </source>
</evidence>
<protein>
    <recommendedName>
        <fullName evidence="6">L-serine ammonia-lyase</fullName>
        <ecNumber evidence="6">4.3.1.17</ecNumber>
    </recommendedName>
</protein>
<dbReference type="CDD" id="cd01562">
    <property type="entry name" value="Thr-dehyd"/>
    <property type="match status" value="1"/>
</dbReference>
<comment type="cofactor">
    <cofactor evidence="2">
        <name>pyridoxal 5'-phosphate</name>
        <dbReference type="ChEBI" id="CHEBI:597326"/>
    </cofactor>
</comment>
<dbReference type="FunFam" id="3.40.50.1100:FF:000005">
    <property type="entry name" value="Threonine dehydratase catabolic"/>
    <property type="match status" value="1"/>
</dbReference>
<evidence type="ECO:0000256" key="5">
    <source>
        <dbReference type="ARBA" id="ARBA00010869"/>
    </source>
</evidence>
<dbReference type="InterPro" id="IPR000634">
    <property type="entry name" value="Ser/Thr_deHydtase_PyrdxlP-BS"/>
</dbReference>
<proteinExistence type="inferred from homology"/>
<evidence type="ECO:0000256" key="9">
    <source>
        <dbReference type="ARBA" id="ARBA00023239"/>
    </source>
</evidence>
<dbReference type="Gene3D" id="3.40.50.1100">
    <property type="match status" value="2"/>
</dbReference>
<evidence type="ECO:0000313" key="13">
    <source>
        <dbReference type="WBParaSite" id="SVE_0383300.1"/>
    </source>
</evidence>
<dbReference type="AlphaFoldDB" id="A0A0K0F4U3"/>
<dbReference type="GO" id="GO:0005524">
    <property type="term" value="F:ATP binding"/>
    <property type="evidence" value="ECO:0007669"/>
    <property type="project" value="TreeGrafter"/>
</dbReference>
<dbReference type="Pfam" id="PF00291">
    <property type="entry name" value="PALP"/>
    <property type="match status" value="1"/>
</dbReference>
<keyword evidence="7" id="KW-0460">Magnesium</keyword>
<evidence type="ECO:0000256" key="3">
    <source>
        <dbReference type="ARBA" id="ARBA00001936"/>
    </source>
</evidence>
<dbReference type="WBParaSite" id="SVE_0383300.1">
    <property type="protein sequence ID" value="SVE_0383300.1"/>
    <property type="gene ID" value="SVE_0383300"/>
</dbReference>
<keyword evidence="12" id="KW-1185">Reference proteome</keyword>
<comment type="cofactor">
    <cofactor evidence="4">
        <name>Mg(2+)</name>
        <dbReference type="ChEBI" id="CHEBI:18420"/>
    </cofactor>
</comment>
<reference evidence="12" key="1">
    <citation type="submission" date="2014-07" db="EMBL/GenBank/DDBJ databases">
        <authorList>
            <person name="Martin A.A"/>
            <person name="De Silva N."/>
        </authorList>
    </citation>
    <scope>NUCLEOTIDE SEQUENCE</scope>
</reference>
<dbReference type="Proteomes" id="UP000035680">
    <property type="component" value="Unassembled WGS sequence"/>
</dbReference>
<dbReference type="GO" id="GO:0030170">
    <property type="term" value="F:pyridoxal phosphate binding"/>
    <property type="evidence" value="ECO:0007669"/>
    <property type="project" value="InterPro"/>
</dbReference>
<name>A0A0K0F4U3_STRVS</name>
<evidence type="ECO:0000256" key="8">
    <source>
        <dbReference type="ARBA" id="ARBA00022898"/>
    </source>
</evidence>
<dbReference type="GO" id="GO:0003941">
    <property type="term" value="F:L-serine ammonia-lyase activity"/>
    <property type="evidence" value="ECO:0007669"/>
    <property type="project" value="UniProtKB-EC"/>
</dbReference>
<evidence type="ECO:0000256" key="6">
    <source>
        <dbReference type="ARBA" id="ARBA00012093"/>
    </source>
</evidence>
<dbReference type="GO" id="GO:0070179">
    <property type="term" value="P:D-serine biosynthetic process"/>
    <property type="evidence" value="ECO:0007669"/>
    <property type="project" value="TreeGrafter"/>
</dbReference>
<organism evidence="12 13">
    <name type="scientific">Strongyloides venezuelensis</name>
    <name type="common">Threadworm</name>
    <dbReference type="NCBI Taxonomy" id="75913"/>
    <lineage>
        <taxon>Eukaryota</taxon>
        <taxon>Metazoa</taxon>
        <taxon>Ecdysozoa</taxon>
        <taxon>Nematoda</taxon>
        <taxon>Chromadorea</taxon>
        <taxon>Rhabditida</taxon>
        <taxon>Tylenchina</taxon>
        <taxon>Panagrolaimomorpha</taxon>
        <taxon>Strongyloidoidea</taxon>
        <taxon>Strongyloididae</taxon>
        <taxon>Strongyloides</taxon>
    </lineage>
</organism>
<dbReference type="STRING" id="75913.A0A0K0F4U3"/>
<dbReference type="InterPro" id="IPR036052">
    <property type="entry name" value="TrpB-like_PALP_sf"/>
</dbReference>
<dbReference type="PANTHER" id="PTHR43050">
    <property type="entry name" value="SERINE / THREONINE RACEMASE FAMILY MEMBER"/>
    <property type="match status" value="1"/>
</dbReference>
<dbReference type="SUPFAM" id="SSF53686">
    <property type="entry name" value="Tryptophan synthase beta subunit-like PLP-dependent enzymes"/>
    <property type="match status" value="1"/>
</dbReference>
<evidence type="ECO:0000256" key="4">
    <source>
        <dbReference type="ARBA" id="ARBA00001946"/>
    </source>
</evidence>
<comment type="similarity">
    <text evidence="5">Belongs to the serine/threonine dehydratase family.</text>
</comment>
<accession>A0A0K0F4U3</accession>
<evidence type="ECO:0000256" key="1">
    <source>
        <dbReference type="ARBA" id="ARBA00001913"/>
    </source>
</evidence>
<comment type="cofactor">
    <cofactor evidence="1">
        <name>Ca(2+)</name>
        <dbReference type="ChEBI" id="CHEBI:29108"/>
    </cofactor>
</comment>